<feature type="transmembrane region" description="Helical" evidence="16">
    <location>
        <begin position="210"/>
        <end position="231"/>
    </location>
</feature>
<evidence type="ECO:0000259" key="17">
    <source>
        <dbReference type="PROSITE" id="PS52012"/>
    </source>
</evidence>
<feature type="disulfide bond" evidence="14">
    <location>
        <begin position="45"/>
        <end position="52"/>
    </location>
</feature>
<dbReference type="GO" id="GO:0005576">
    <property type="term" value="C:extracellular region"/>
    <property type="evidence" value="ECO:0007669"/>
    <property type="project" value="UniProtKB-SubCell"/>
</dbReference>
<feature type="disulfide bond" evidence="14">
    <location>
        <begin position="31"/>
        <end position="71"/>
    </location>
</feature>
<dbReference type="EMBL" id="MU004185">
    <property type="protein sequence ID" value="KAF2498993.1"/>
    <property type="molecule type" value="Genomic_DNA"/>
</dbReference>
<dbReference type="AlphaFoldDB" id="A0A6A6R5G6"/>
<feature type="transmembrane region" description="Helical" evidence="16">
    <location>
        <begin position="133"/>
        <end position="152"/>
    </location>
</feature>
<dbReference type="InterPro" id="IPR049326">
    <property type="entry name" value="Rhodopsin_dom_fungi"/>
</dbReference>
<comment type="caution">
    <text evidence="14">Lacks conserved residue(s) required for the propagation of feature annotation.</text>
</comment>
<gene>
    <name evidence="18" type="ORF">BU16DRAFT_559023</name>
</gene>
<dbReference type="Pfam" id="PF05730">
    <property type="entry name" value="CFEM"/>
    <property type="match status" value="1"/>
</dbReference>
<dbReference type="OrthoDB" id="5378633at2759"/>
<keyword evidence="5" id="KW-0964">Secreted</keyword>
<keyword evidence="12" id="KW-0449">Lipoprotein</keyword>
<evidence type="ECO:0000256" key="4">
    <source>
        <dbReference type="ARBA" id="ARBA00010031"/>
    </source>
</evidence>
<keyword evidence="11 14" id="KW-1015">Disulfide bond</keyword>
<keyword evidence="7 16" id="KW-0812">Transmembrane</keyword>
<feature type="transmembrane region" description="Helical" evidence="16">
    <location>
        <begin position="96"/>
        <end position="121"/>
    </location>
</feature>
<evidence type="ECO:0000256" key="15">
    <source>
        <dbReference type="SAM" id="MobiDB-lite"/>
    </source>
</evidence>
<evidence type="ECO:0000256" key="5">
    <source>
        <dbReference type="ARBA" id="ARBA00022525"/>
    </source>
</evidence>
<dbReference type="InterPro" id="IPR008427">
    <property type="entry name" value="Extracellular_membr_CFEM_dom"/>
</dbReference>
<keyword evidence="19" id="KW-1185">Reference proteome</keyword>
<feature type="region of interest" description="Disordered" evidence="15">
    <location>
        <begin position="366"/>
        <end position="419"/>
    </location>
</feature>
<name>A0A6A6R5G6_9PEZI</name>
<organism evidence="18 19">
    <name type="scientific">Lophium mytilinum</name>
    <dbReference type="NCBI Taxonomy" id="390894"/>
    <lineage>
        <taxon>Eukaryota</taxon>
        <taxon>Fungi</taxon>
        <taxon>Dikarya</taxon>
        <taxon>Ascomycota</taxon>
        <taxon>Pezizomycotina</taxon>
        <taxon>Dothideomycetes</taxon>
        <taxon>Pleosporomycetidae</taxon>
        <taxon>Mytilinidiales</taxon>
        <taxon>Mytilinidiaceae</taxon>
        <taxon>Lophium</taxon>
    </lineage>
</organism>
<keyword evidence="10 16" id="KW-0472">Membrane</keyword>
<comment type="similarity">
    <text evidence="13">Belongs to the SAT4 family.</text>
</comment>
<evidence type="ECO:0000313" key="18">
    <source>
        <dbReference type="EMBL" id="KAF2498993.1"/>
    </source>
</evidence>
<dbReference type="PROSITE" id="PS52012">
    <property type="entry name" value="CFEM"/>
    <property type="match status" value="1"/>
</dbReference>
<accession>A0A6A6R5G6</accession>
<feature type="transmembrane region" description="Helical" evidence="16">
    <location>
        <begin position="256"/>
        <end position="275"/>
    </location>
</feature>
<evidence type="ECO:0000256" key="2">
    <source>
        <dbReference type="ARBA" id="ARBA00004589"/>
    </source>
</evidence>
<evidence type="ECO:0000256" key="13">
    <source>
        <dbReference type="ARBA" id="ARBA00038359"/>
    </source>
</evidence>
<keyword evidence="8" id="KW-0732">Signal</keyword>
<keyword evidence="6" id="KW-0336">GPI-anchor</keyword>
<evidence type="ECO:0000256" key="11">
    <source>
        <dbReference type="ARBA" id="ARBA00023157"/>
    </source>
</evidence>
<protein>
    <recommendedName>
        <fullName evidence="17">CFEM domain-containing protein</fullName>
    </recommendedName>
</protein>
<evidence type="ECO:0000256" key="12">
    <source>
        <dbReference type="ARBA" id="ARBA00023288"/>
    </source>
</evidence>
<dbReference type="SMART" id="SM00747">
    <property type="entry name" value="CFEM"/>
    <property type="match status" value="1"/>
</dbReference>
<feature type="transmembrane region" description="Helical" evidence="16">
    <location>
        <begin position="172"/>
        <end position="198"/>
    </location>
</feature>
<feature type="transmembrane region" description="Helical" evidence="16">
    <location>
        <begin position="338"/>
        <end position="358"/>
    </location>
</feature>
<evidence type="ECO:0000256" key="16">
    <source>
        <dbReference type="SAM" id="Phobius"/>
    </source>
</evidence>
<dbReference type="PANTHER" id="PTHR33048">
    <property type="entry name" value="PTH11-LIKE INTEGRAL MEMBRANE PROTEIN (AFU_ORTHOLOGUE AFUA_5G11245)"/>
    <property type="match status" value="1"/>
</dbReference>
<comment type="subcellular location">
    <subcellularLocation>
        <location evidence="2">Membrane</location>
        <topology evidence="2">Lipid-anchor</topology>
        <topology evidence="2">GPI-anchor</topology>
    </subcellularLocation>
    <subcellularLocation>
        <location evidence="1">Membrane</location>
        <topology evidence="1">Multi-pass membrane protein</topology>
    </subcellularLocation>
    <subcellularLocation>
        <location evidence="3">Secreted</location>
    </subcellularLocation>
</comment>
<feature type="compositionally biased region" description="Polar residues" evidence="15">
    <location>
        <begin position="366"/>
        <end position="376"/>
    </location>
</feature>
<evidence type="ECO:0000313" key="19">
    <source>
        <dbReference type="Proteomes" id="UP000799750"/>
    </source>
</evidence>
<proteinExistence type="inferred from homology"/>
<reference evidence="18" key="1">
    <citation type="journal article" date="2020" name="Stud. Mycol.">
        <title>101 Dothideomycetes genomes: a test case for predicting lifestyles and emergence of pathogens.</title>
        <authorList>
            <person name="Haridas S."/>
            <person name="Albert R."/>
            <person name="Binder M."/>
            <person name="Bloem J."/>
            <person name="Labutti K."/>
            <person name="Salamov A."/>
            <person name="Andreopoulos B."/>
            <person name="Baker S."/>
            <person name="Barry K."/>
            <person name="Bills G."/>
            <person name="Bluhm B."/>
            <person name="Cannon C."/>
            <person name="Castanera R."/>
            <person name="Culley D."/>
            <person name="Daum C."/>
            <person name="Ezra D."/>
            <person name="Gonzalez J."/>
            <person name="Henrissat B."/>
            <person name="Kuo A."/>
            <person name="Liang C."/>
            <person name="Lipzen A."/>
            <person name="Lutzoni F."/>
            <person name="Magnuson J."/>
            <person name="Mondo S."/>
            <person name="Nolan M."/>
            <person name="Ohm R."/>
            <person name="Pangilinan J."/>
            <person name="Park H.-J."/>
            <person name="Ramirez L."/>
            <person name="Alfaro M."/>
            <person name="Sun H."/>
            <person name="Tritt A."/>
            <person name="Yoshinaga Y."/>
            <person name="Zwiers L.-H."/>
            <person name="Turgeon B."/>
            <person name="Goodwin S."/>
            <person name="Spatafora J."/>
            <person name="Crous P."/>
            <person name="Grigoriev I."/>
        </authorList>
    </citation>
    <scope>NUCLEOTIDE SEQUENCE</scope>
    <source>
        <strain evidence="18">CBS 269.34</strain>
    </source>
</reference>
<dbReference type="Proteomes" id="UP000799750">
    <property type="component" value="Unassembled WGS sequence"/>
</dbReference>
<dbReference type="GO" id="GO:0098552">
    <property type="term" value="C:side of membrane"/>
    <property type="evidence" value="ECO:0007669"/>
    <property type="project" value="UniProtKB-KW"/>
</dbReference>
<feature type="disulfide bond" evidence="14">
    <location>
        <begin position="54"/>
        <end position="87"/>
    </location>
</feature>
<comment type="similarity">
    <text evidence="4">Belongs to the RBT5 family.</text>
</comment>
<dbReference type="PANTHER" id="PTHR33048:SF160">
    <property type="entry name" value="SAT4 FAMILY MEMBRANE PROTEIN"/>
    <property type="match status" value="1"/>
</dbReference>
<keyword evidence="6" id="KW-0325">Glycoprotein</keyword>
<evidence type="ECO:0000256" key="7">
    <source>
        <dbReference type="ARBA" id="ARBA00022692"/>
    </source>
</evidence>
<feature type="domain" description="CFEM" evidence="17">
    <location>
        <begin position="2"/>
        <end position="112"/>
    </location>
</feature>
<sequence length="419" mass="46235">MAPLAIMTAVTTAADSSDAALAFLKEAMPPCALKCMVEYIPKSPCSLTNTTCICTNVPLNQEIGLCVAGGCTIPDALTTKNVSLTMCGAEVRDNAGVPYVCAIVGSALAAVFVILRLFVIFTPGGKKPGWDDAMLLLCLALSLIPGFLSGFLRDAGLGKDMWTLKPDQITHFLFYFFLGEIAYIEGMGILKIAILWFLLSIFPDKQFRKYVFIVIGLCLAYCVAFLFATIFQCTPVSYTWTQWDGLHPGKCNNIHIQGWLSAIANITLDIFVMVLPLRQLSRLNMNWRKKMAVMSMFLVGTFVLIVSILRLQALISFANSQNLTWDYVPGSYWSTIEFDVGIICACMPSLRALVLRYFPKLFSTGTTKGSQPYSSQRSDKKLSRAQVDPELSTSDFIRLEDRESMHGKSADGSVRPLDF</sequence>
<evidence type="ECO:0000256" key="6">
    <source>
        <dbReference type="ARBA" id="ARBA00022622"/>
    </source>
</evidence>
<evidence type="ECO:0000256" key="10">
    <source>
        <dbReference type="ARBA" id="ARBA00023136"/>
    </source>
</evidence>
<evidence type="ECO:0000256" key="9">
    <source>
        <dbReference type="ARBA" id="ARBA00022989"/>
    </source>
</evidence>
<dbReference type="InterPro" id="IPR052337">
    <property type="entry name" value="SAT4-like"/>
</dbReference>
<evidence type="ECO:0000256" key="14">
    <source>
        <dbReference type="PROSITE-ProRule" id="PRU01356"/>
    </source>
</evidence>
<evidence type="ECO:0000256" key="8">
    <source>
        <dbReference type="ARBA" id="ARBA00022729"/>
    </source>
</evidence>
<dbReference type="Pfam" id="PF20684">
    <property type="entry name" value="Fung_rhodopsin"/>
    <property type="match status" value="1"/>
</dbReference>
<evidence type="ECO:0000256" key="3">
    <source>
        <dbReference type="ARBA" id="ARBA00004613"/>
    </source>
</evidence>
<feature type="transmembrane region" description="Helical" evidence="16">
    <location>
        <begin position="296"/>
        <end position="318"/>
    </location>
</feature>
<feature type="disulfide bond" evidence="14">
    <location>
        <begin position="35"/>
        <end position="66"/>
    </location>
</feature>
<keyword evidence="9 16" id="KW-1133">Transmembrane helix</keyword>
<evidence type="ECO:0000256" key="1">
    <source>
        <dbReference type="ARBA" id="ARBA00004141"/>
    </source>
</evidence>
<feature type="compositionally biased region" description="Basic and acidic residues" evidence="15">
    <location>
        <begin position="397"/>
        <end position="409"/>
    </location>
</feature>